<sequence length="125" mass="14014">TVKNKERENRTAEKKCFNRHHRVQNLSKLNTGSQDWLTDARVPGTVISEHSTPCSYLVYVPQGTLRCNRHHLVPMNPITSDITQNDSQQEQPQVTATVLPSLSAPVNSHPLATTQMRTRSASPTE</sequence>
<gene>
    <name evidence="2" type="ORF">EOD39_14005</name>
</gene>
<protein>
    <submittedName>
        <fullName evidence="2">Uncharacterized protein</fullName>
    </submittedName>
</protein>
<evidence type="ECO:0000256" key="1">
    <source>
        <dbReference type="SAM" id="MobiDB-lite"/>
    </source>
</evidence>
<organism evidence="2 3">
    <name type="scientific">Acipenser ruthenus</name>
    <name type="common">Sterlet sturgeon</name>
    <dbReference type="NCBI Taxonomy" id="7906"/>
    <lineage>
        <taxon>Eukaryota</taxon>
        <taxon>Metazoa</taxon>
        <taxon>Chordata</taxon>
        <taxon>Craniata</taxon>
        <taxon>Vertebrata</taxon>
        <taxon>Euteleostomi</taxon>
        <taxon>Actinopterygii</taxon>
        <taxon>Chondrostei</taxon>
        <taxon>Acipenseriformes</taxon>
        <taxon>Acipenseridae</taxon>
        <taxon>Acipenser</taxon>
    </lineage>
</organism>
<name>A0A662YP18_ACIRT</name>
<feature type="non-terminal residue" evidence="2">
    <location>
        <position position="1"/>
    </location>
</feature>
<evidence type="ECO:0000313" key="2">
    <source>
        <dbReference type="EMBL" id="RXM97773.1"/>
    </source>
</evidence>
<evidence type="ECO:0000313" key="3">
    <source>
        <dbReference type="Proteomes" id="UP000289886"/>
    </source>
</evidence>
<accession>A0A662YP18</accession>
<dbReference type="AlphaFoldDB" id="A0A662YP18"/>
<comment type="caution">
    <text evidence="2">The sequence shown here is derived from an EMBL/GenBank/DDBJ whole genome shotgun (WGS) entry which is preliminary data.</text>
</comment>
<dbReference type="EMBL" id="SCEB01000944">
    <property type="protein sequence ID" value="RXM97773.1"/>
    <property type="molecule type" value="Genomic_DNA"/>
</dbReference>
<dbReference type="Proteomes" id="UP000289886">
    <property type="component" value="Unassembled WGS sequence"/>
</dbReference>
<keyword evidence="3" id="KW-1185">Reference proteome</keyword>
<proteinExistence type="predicted"/>
<feature type="region of interest" description="Disordered" evidence="1">
    <location>
        <begin position="103"/>
        <end position="125"/>
    </location>
</feature>
<reference evidence="2 3" key="1">
    <citation type="submission" date="2019-01" db="EMBL/GenBank/DDBJ databases">
        <title>Draft Genome and Complete Hox-Cluster Characterization of the Sterlet Sturgeon (Acipenser ruthenus).</title>
        <authorList>
            <person name="Wei Q."/>
        </authorList>
    </citation>
    <scope>NUCLEOTIDE SEQUENCE [LARGE SCALE GENOMIC DNA]</scope>
    <source>
        <strain evidence="2">WHYD16114868_AA</strain>
        <tissue evidence="2">Blood</tissue>
    </source>
</reference>